<protein>
    <submittedName>
        <fullName evidence="2">Uncharacterized protein</fullName>
    </submittedName>
</protein>
<keyword evidence="3" id="KW-1185">Reference proteome</keyword>
<evidence type="ECO:0000313" key="3">
    <source>
        <dbReference type="Proteomes" id="UP000466794"/>
    </source>
</evidence>
<reference evidence="2 3" key="1">
    <citation type="submission" date="2019-12" db="EMBL/GenBank/DDBJ databases">
        <title>Nocardia sp. nov. ET3-3 isolated from soil.</title>
        <authorList>
            <person name="Kanchanasin P."/>
            <person name="Tanasupawat S."/>
            <person name="Yuki M."/>
            <person name="Kudo T."/>
        </authorList>
    </citation>
    <scope>NUCLEOTIDE SEQUENCE [LARGE SCALE GENOMIC DNA]</scope>
    <source>
        <strain evidence="2 3">ET3-3</strain>
    </source>
</reference>
<proteinExistence type="predicted"/>
<dbReference type="AlphaFoldDB" id="A0A7K1UY85"/>
<gene>
    <name evidence="2" type="ORF">GPX89_19080</name>
</gene>
<comment type="caution">
    <text evidence="2">The sequence shown here is derived from an EMBL/GenBank/DDBJ whole genome shotgun (WGS) entry which is preliminary data.</text>
</comment>
<feature type="region of interest" description="Disordered" evidence="1">
    <location>
        <begin position="36"/>
        <end position="60"/>
    </location>
</feature>
<accession>A0A7K1UY85</accession>
<dbReference type="EMBL" id="WRPP01000003">
    <property type="protein sequence ID" value="MVU79336.1"/>
    <property type="molecule type" value="Genomic_DNA"/>
</dbReference>
<evidence type="ECO:0000313" key="2">
    <source>
        <dbReference type="EMBL" id="MVU79336.1"/>
    </source>
</evidence>
<evidence type="ECO:0000256" key="1">
    <source>
        <dbReference type="SAM" id="MobiDB-lite"/>
    </source>
</evidence>
<dbReference type="RefSeq" id="WP_157388914.1">
    <property type="nucleotide sequence ID" value="NZ_WRPP01000003.1"/>
</dbReference>
<dbReference type="Proteomes" id="UP000466794">
    <property type="component" value="Unassembled WGS sequence"/>
</dbReference>
<sequence>MSVPAAGSASRLELPCADGEFTPCVARAVRALRSAFGGDTDTDLGRRDATAHSTDAGPDA</sequence>
<name>A0A7K1UY85_9NOCA</name>
<organism evidence="2 3">
    <name type="scientific">Nocardia terrae</name>
    <dbReference type="NCBI Taxonomy" id="2675851"/>
    <lineage>
        <taxon>Bacteria</taxon>
        <taxon>Bacillati</taxon>
        <taxon>Actinomycetota</taxon>
        <taxon>Actinomycetes</taxon>
        <taxon>Mycobacteriales</taxon>
        <taxon>Nocardiaceae</taxon>
        <taxon>Nocardia</taxon>
    </lineage>
</organism>